<protein>
    <submittedName>
        <fullName evidence="2">Uncharacterized protein</fullName>
    </submittedName>
</protein>
<name>A0A9W7FSJ8_9STRA</name>
<dbReference type="Proteomes" id="UP001165122">
    <property type="component" value="Unassembled WGS sequence"/>
</dbReference>
<dbReference type="AlphaFoldDB" id="A0A9W7FSJ8"/>
<reference evidence="3" key="1">
    <citation type="journal article" date="2023" name="Commun. Biol.">
        <title>Genome analysis of Parmales, the sister group of diatoms, reveals the evolutionary specialization of diatoms from phago-mixotrophs to photoautotrophs.</title>
        <authorList>
            <person name="Ban H."/>
            <person name="Sato S."/>
            <person name="Yoshikawa S."/>
            <person name="Yamada K."/>
            <person name="Nakamura Y."/>
            <person name="Ichinomiya M."/>
            <person name="Sato N."/>
            <person name="Blanc-Mathieu R."/>
            <person name="Endo H."/>
            <person name="Kuwata A."/>
            <person name="Ogata H."/>
        </authorList>
    </citation>
    <scope>NUCLEOTIDE SEQUENCE [LARGE SCALE GENOMIC DNA]</scope>
    <source>
        <strain evidence="3">NIES 3700</strain>
    </source>
</reference>
<organism evidence="2 3">
    <name type="scientific">Triparma laevis f. longispina</name>
    <dbReference type="NCBI Taxonomy" id="1714387"/>
    <lineage>
        <taxon>Eukaryota</taxon>
        <taxon>Sar</taxon>
        <taxon>Stramenopiles</taxon>
        <taxon>Ochrophyta</taxon>
        <taxon>Bolidophyceae</taxon>
        <taxon>Parmales</taxon>
        <taxon>Triparmaceae</taxon>
        <taxon>Triparma</taxon>
    </lineage>
</organism>
<evidence type="ECO:0000313" key="3">
    <source>
        <dbReference type="Proteomes" id="UP001165122"/>
    </source>
</evidence>
<feature type="region of interest" description="Disordered" evidence="1">
    <location>
        <begin position="108"/>
        <end position="128"/>
    </location>
</feature>
<proteinExistence type="predicted"/>
<gene>
    <name evidence="2" type="ORF">TrLO_g3633</name>
</gene>
<sequence>MPLGLEVEEGEPKPEKDFKDGLGFFEEGFFEAWSEKEFGVGGGRLNGDVRRTKDRMMKSWRKSFILLSLTKTPPNPSVKLAHEHGKEGAKRHLICLRKAFNNMLNDKEEDRKEIPTQKPRIAPTCPYKSMTTIPSRKSSSLLLLLLLPLLFHLASVHASKGTGSSVSLETFYSPYIDIIPLIEIEDEYVYVPLEFDGNDIR</sequence>
<comment type="caution">
    <text evidence="2">The sequence shown here is derived from an EMBL/GenBank/DDBJ whole genome shotgun (WGS) entry which is preliminary data.</text>
</comment>
<evidence type="ECO:0000256" key="1">
    <source>
        <dbReference type="SAM" id="MobiDB-lite"/>
    </source>
</evidence>
<evidence type="ECO:0000313" key="2">
    <source>
        <dbReference type="EMBL" id="GMI17459.1"/>
    </source>
</evidence>
<dbReference type="EMBL" id="BRXW01000292">
    <property type="protein sequence ID" value="GMI17459.1"/>
    <property type="molecule type" value="Genomic_DNA"/>
</dbReference>
<accession>A0A9W7FSJ8</accession>
<keyword evidence="3" id="KW-1185">Reference proteome</keyword>